<evidence type="ECO:0000259" key="1">
    <source>
        <dbReference type="PROSITE" id="PS50844"/>
    </source>
</evidence>
<sequence length="352" mass="38146">MESVVSTSSVQIGSRLVGSGHKAYIIAEMSANHNGNFDYAVNMIKEMSMCGADAVKIQTFTADSITIDCDSSLFKPRHSQWAGLNLFKLYEKAAMPFEWQPKLKKLADELSVDFISTPVDSATAVFLDDLVCAYKVASFELVDIPFLKSLGAMGKPVILSTGMATLAEIEEAVEAVRSGGTEVVLLKCTSAYPAVPEEANLRTIPHLSQAFHCPVGLSDHTKGITVPVAAVALGASVIEKHFMLPDVEGLDKDFSLTPQEFKDMVDSVRNAEAALGAVHYGPTERELAGGHKSRRSLFVVKDMEKGEVFSDQNVRSIRPGAGMKPKYFEKVLGKVATRDVERGTPLSWDLLG</sequence>
<evidence type="ECO:0000313" key="3">
    <source>
        <dbReference type="Proteomes" id="UP000503840"/>
    </source>
</evidence>
<keyword evidence="3" id="KW-1185">Reference proteome</keyword>
<dbReference type="AlphaFoldDB" id="A0A7J0BN90"/>
<dbReference type="EMBL" id="BLVO01000016">
    <property type="protein sequence ID" value="GFM35150.1"/>
    <property type="molecule type" value="Genomic_DNA"/>
</dbReference>
<dbReference type="CDD" id="cd11615">
    <property type="entry name" value="SAF_NeuB_like"/>
    <property type="match status" value="1"/>
</dbReference>
<feature type="domain" description="AFP-like" evidence="1">
    <location>
        <begin position="296"/>
        <end position="352"/>
    </location>
</feature>
<dbReference type="InterPro" id="IPR013974">
    <property type="entry name" value="SAF"/>
</dbReference>
<accession>A0A7J0BN90</accession>
<gene>
    <name evidence="2" type="ORF">DSM101010T_35150</name>
</gene>
<dbReference type="GO" id="GO:0016051">
    <property type="term" value="P:carbohydrate biosynthetic process"/>
    <property type="evidence" value="ECO:0007669"/>
    <property type="project" value="InterPro"/>
</dbReference>
<dbReference type="Pfam" id="PF03102">
    <property type="entry name" value="NeuB"/>
    <property type="match status" value="1"/>
</dbReference>
<dbReference type="InterPro" id="IPR020030">
    <property type="entry name" value="Pseudaminic_synth_PseI"/>
</dbReference>
<dbReference type="PANTHER" id="PTHR42966">
    <property type="entry name" value="N-ACETYLNEURAMINATE SYNTHASE"/>
    <property type="match status" value="1"/>
</dbReference>
<dbReference type="InterPro" id="IPR013785">
    <property type="entry name" value="Aldolase_TIM"/>
</dbReference>
<dbReference type="InterPro" id="IPR036732">
    <property type="entry name" value="AFP_Neu5c_C_sf"/>
</dbReference>
<dbReference type="NCBIfam" id="TIGR03586">
    <property type="entry name" value="PseI"/>
    <property type="match status" value="1"/>
</dbReference>
<comment type="caution">
    <text evidence="2">The sequence shown here is derived from an EMBL/GenBank/DDBJ whole genome shotgun (WGS) entry which is preliminary data.</text>
</comment>
<dbReference type="InterPro" id="IPR006190">
    <property type="entry name" value="SAF_AFP_Neu5Ac"/>
</dbReference>
<dbReference type="InterPro" id="IPR013132">
    <property type="entry name" value="PseI/NeuA/B-like_N"/>
</dbReference>
<organism evidence="2 3">
    <name type="scientific">Desulfovibrio subterraneus</name>
    <dbReference type="NCBI Taxonomy" id="2718620"/>
    <lineage>
        <taxon>Bacteria</taxon>
        <taxon>Pseudomonadati</taxon>
        <taxon>Thermodesulfobacteriota</taxon>
        <taxon>Desulfovibrionia</taxon>
        <taxon>Desulfovibrionales</taxon>
        <taxon>Desulfovibrionaceae</taxon>
        <taxon>Desulfovibrio</taxon>
    </lineage>
</organism>
<dbReference type="SMART" id="SM00858">
    <property type="entry name" value="SAF"/>
    <property type="match status" value="1"/>
</dbReference>
<dbReference type="SUPFAM" id="SSF51569">
    <property type="entry name" value="Aldolase"/>
    <property type="match status" value="1"/>
</dbReference>
<proteinExistence type="predicted"/>
<dbReference type="Gene3D" id="3.90.1210.10">
    <property type="entry name" value="Antifreeze-like/N-acetylneuraminic acid synthase C-terminal domain"/>
    <property type="match status" value="1"/>
</dbReference>
<reference evidence="2 3" key="1">
    <citation type="submission" date="2020-05" db="EMBL/GenBank/DDBJ databases">
        <title>Draft genome sequence of Desulfovibrio sp. strain HN2T.</title>
        <authorList>
            <person name="Ueno A."/>
            <person name="Tamazawa S."/>
            <person name="Tamamura S."/>
            <person name="Murakami T."/>
            <person name="Kiyama T."/>
            <person name="Inomata H."/>
            <person name="Amano Y."/>
            <person name="Miyakawa K."/>
            <person name="Tamaki H."/>
            <person name="Naganuma T."/>
            <person name="Kaneko K."/>
        </authorList>
    </citation>
    <scope>NUCLEOTIDE SEQUENCE [LARGE SCALE GENOMIC DNA]</scope>
    <source>
        <strain evidence="2 3">HN2</strain>
    </source>
</reference>
<dbReference type="SUPFAM" id="SSF51269">
    <property type="entry name" value="AFP III-like domain"/>
    <property type="match status" value="1"/>
</dbReference>
<dbReference type="Gene3D" id="3.20.20.70">
    <property type="entry name" value="Aldolase class I"/>
    <property type="match status" value="1"/>
</dbReference>
<dbReference type="PANTHER" id="PTHR42966:SF2">
    <property type="entry name" value="PSEUDAMINIC ACID SYNTHASE"/>
    <property type="match status" value="1"/>
</dbReference>
<dbReference type="InterPro" id="IPR051690">
    <property type="entry name" value="PseI-like"/>
</dbReference>
<dbReference type="GO" id="GO:0047444">
    <property type="term" value="F:N-acylneuraminate-9-phosphate synthase activity"/>
    <property type="evidence" value="ECO:0007669"/>
    <property type="project" value="TreeGrafter"/>
</dbReference>
<dbReference type="PROSITE" id="PS50844">
    <property type="entry name" value="AFP_LIKE"/>
    <property type="match status" value="1"/>
</dbReference>
<dbReference type="Pfam" id="PF08666">
    <property type="entry name" value="SAF"/>
    <property type="match status" value="1"/>
</dbReference>
<dbReference type="InterPro" id="IPR057736">
    <property type="entry name" value="SAF_PseI/NeuA/NeuB"/>
</dbReference>
<evidence type="ECO:0000313" key="2">
    <source>
        <dbReference type="EMBL" id="GFM35150.1"/>
    </source>
</evidence>
<name>A0A7J0BN90_9BACT</name>
<protein>
    <submittedName>
        <fullName evidence="2">N-acetylneuraminic acid synthase</fullName>
    </submittedName>
</protein>
<dbReference type="Proteomes" id="UP000503840">
    <property type="component" value="Unassembled WGS sequence"/>
</dbReference>